<proteinExistence type="predicted"/>
<sequence length="74" mass="8602">MRNQSKAKTGSRNPLSLKAYMIPDGVHVRLYYFIVVLKQKPRVAFWLFEAVVESGYFICLSKFAQSRLVRETAF</sequence>
<gene>
    <name evidence="1" type="ORF">ACX51_14180</name>
</gene>
<name>A0ABD6VXI2_LACPA</name>
<dbReference type="Proteomes" id="UP000237433">
    <property type="component" value="Unassembled WGS sequence"/>
</dbReference>
<protein>
    <submittedName>
        <fullName evidence="1">Uncharacterized protein</fullName>
    </submittedName>
</protein>
<evidence type="ECO:0000313" key="2">
    <source>
        <dbReference type="Proteomes" id="UP000237433"/>
    </source>
</evidence>
<evidence type="ECO:0000313" key="1">
    <source>
        <dbReference type="EMBL" id="POE39399.1"/>
    </source>
</evidence>
<organism evidence="1 2">
    <name type="scientific">Lacticaseibacillus paracasei</name>
    <name type="common">Lactobacillus paracasei</name>
    <dbReference type="NCBI Taxonomy" id="1597"/>
    <lineage>
        <taxon>Bacteria</taxon>
        <taxon>Bacillati</taxon>
        <taxon>Bacillota</taxon>
        <taxon>Bacilli</taxon>
        <taxon>Lactobacillales</taxon>
        <taxon>Lactobacillaceae</taxon>
        <taxon>Lacticaseibacillus</taxon>
    </lineage>
</organism>
<accession>A0ABD6VXI2</accession>
<dbReference type="AlphaFoldDB" id="A0ABD6VXI2"/>
<comment type="caution">
    <text evidence="1">The sequence shown here is derived from an EMBL/GenBank/DDBJ whole genome shotgun (WGS) entry which is preliminary data.</text>
</comment>
<reference evidence="1 2" key="1">
    <citation type="journal article" date="2015" name="J. Am. Soc. Brew. Chem.">
        <title>Dissolved carbon dioxide selects for lactic acid bacteria able to grow in and spoil packaged beer.</title>
        <authorList>
            <person name="Bergsveinson J."/>
            <person name="Redekop A."/>
            <person name="Zoerb S."/>
            <person name="Ziola B."/>
        </authorList>
    </citation>
    <scope>NUCLEOTIDE SEQUENCE [LARGE SCALE GENOMIC DNA]</scope>
    <source>
        <strain evidence="1 2">CCC B1205</strain>
    </source>
</reference>
<dbReference type="EMBL" id="LGIY01000035">
    <property type="protein sequence ID" value="POE39399.1"/>
    <property type="molecule type" value="Genomic_DNA"/>
</dbReference>